<dbReference type="Pfam" id="PF13487">
    <property type="entry name" value="HD_5"/>
    <property type="match status" value="1"/>
</dbReference>
<dbReference type="Pfam" id="PF13426">
    <property type="entry name" value="PAS_9"/>
    <property type="match status" value="1"/>
</dbReference>
<feature type="domain" description="PAS" evidence="2">
    <location>
        <begin position="274"/>
        <end position="326"/>
    </location>
</feature>
<dbReference type="Gene3D" id="3.30.450.20">
    <property type="entry name" value="PAS domain"/>
    <property type="match status" value="5"/>
</dbReference>
<dbReference type="OrthoDB" id="9804747at2"/>
<dbReference type="CDD" id="cd00077">
    <property type="entry name" value="HDc"/>
    <property type="match status" value="1"/>
</dbReference>
<dbReference type="Pfam" id="PF08448">
    <property type="entry name" value="PAS_4"/>
    <property type="match status" value="2"/>
</dbReference>
<dbReference type="PANTHER" id="PTHR44757:SF2">
    <property type="entry name" value="BIOFILM ARCHITECTURE MAINTENANCE PROTEIN MBAA"/>
    <property type="match status" value="1"/>
</dbReference>
<evidence type="ECO:0000259" key="3">
    <source>
        <dbReference type="PROSITE" id="PS50113"/>
    </source>
</evidence>
<dbReference type="Proteomes" id="UP000199476">
    <property type="component" value="Unassembled WGS sequence"/>
</dbReference>
<dbReference type="InterPro" id="IPR052155">
    <property type="entry name" value="Biofilm_reg_signaling"/>
</dbReference>
<keyword evidence="7" id="KW-1185">Reference proteome</keyword>
<dbReference type="PANTHER" id="PTHR44757">
    <property type="entry name" value="DIGUANYLATE CYCLASE DGCP"/>
    <property type="match status" value="1"/>
</dbReference>
<dbReference type="AlphaFoldDB" id="A0A1G9PT32"/>
<dbReference type="InterPro" id="IPR000014">
    <property type="entry name" value="PAS"/>
</dbReference>
<proteinExistence type="predicted"/>
<feature type="coiled-coil region" evidence="1">
    <location>
        <begin position="129"/>
        <end position="160"/>
    </location>
</feature>
<protein>
    <submittedName>
        <fullName evidence="6">PAS domain S-box-containing protein/diguanylate cyclase (GGDEF) domain-containing protein</fullName>
    </submittedName>
</protein>
<feature type="domain" description="PAC" evidence="3">
    <location>
        <begin position="468"/>
        <end position="523"/>
    </location>
</feature>
<dbReference type="NCBIfam" id="TIGR00229">
    <property type="entry name" value="sensory_box"/>
    <property type="match status" value="4"/>
</dbReference>
<dbReference type="CDD" id="cd00130">
    <property type="entry name" value="PAS"/>
    <property type="match status" value="4"/>
</dbReference>
<evidence type="ECO:0000259" key="5">
    <source>
        <dbReference type="PROSITE" id="PS51832"/>
    </source>
</evidence>
<evidence type="ECO:0000313" key="7">
    <source>
        <dbReference type="Proteomes" id="UP000199476"/>
    </source>
</evidence>
<dbReference type="STRING" id="321763.SAMN04488692_11416"/>
<accession>A0A1G9PT32</accession>
<dbReference type="InterPro" id="IPR000700">
    <property type="entry name" value="PAS-assoc_C"/>
</dbReference>
<dbReference type="InterPro" id="IPR037522">
    <property type="entry name" value="HD_GYP_dom"/>
</dbReference>
<dbReference type="InterPro" id="IPR043128">
    <property type="entry name" value="Rev_trsase/Diguanyl_cyclase"/>
</dbReference>
<feature type="domain" description="HD-GYP" evidence="5">
    <location>
        <begin position="792"/>
        <end position="984"/>
    </location>
</feature>
<dbReference type="PROSITE" id="PS50112">
    <property type="entry name" value="PAS"/>
    <property type="match status" value="3"/>
</dbReference>
<dbReference type="NCBIfam" id="TIGR00254">
    <property type="entry name" value="GGDEF"/>
    <property type="match status" value="1"/>
</dbReference>
<dbReference type="SMART" id="SM00091">
    <property type="entry name" value="PAS"/>
    <property type="match status" value="5"/>
</dbReference>
<dbReference type="SMART" id="SM00267">
    <property type="entry name" value="GGDEF"/>
    <property type="match status" value="1"/>
</dbReference>
<dbReference type="Gene3D" id="3.30.70.270">
    <property type="match status" value="1"/>
</dbReference>
<dbReference type="InterPro" id="IPR013655">
    <property type="entry name" value="PAS_fold_3"/>
</dbReference>
<dbReference type="Gene3D" id="1.10.3210.10">
    <property type="entry name" value="Hypothetical protein af1432"/>
    <property type="match status" value="1"/>
</dbReference>
<feature type="domain" description="GGDEF" evidence="4">
    <location>
        <begin position="671"/>
        <end position="801"/>
    </location>
</feature>
<dbReference type="SMART" id="SM00471">
    <property type="entry name" value="HDc"/>
    <property type="match status" value="1"/>
</dbReference>
<dbReference type="PROSITE" id="PS51832">
    <property type="entry name" value="HD_GYP"/>
    <property type="match status" value="1"/>
</dbReference>
<dbReference type="InterPro" id="IPR003607">
    <property type="entry name" value="HD/PDEase_dom"/>
</dbReference>
<evidence type="ECO:0000259" key="4">
    <source>
        <dbReference type="PROSITE" id="PS50887"/>
    </source>
</evidence>
<dbReference type="PROSITE" id="PS50887">
    <property type="entry name" value="GGDEF"/>
    <property type="match status" value="1"/>
</dbReference>
<dbReference type="InterPro" id="IPR001610">
    <property type="entry name" value="PAC"/>
</dbReference>
<dbReference type="InterPro" id="IPR013656">
    <property type="entry name" value="PAS_4"/>
</dbReference>
<name>A0A1G9PT32_9FIRM</name>
<dbReference type="Pfam" id="PF08447">
    <property type="entry name" value="PAS_3"/>
    <property type="match status" value="1"/>
</dbReference>
<dbReference type="RefSeq" id="WP_089760599.1">
    <property type="nucleotide sequence ID" value="NZ_FNGO01000014.1"/>
</dbReference>
<gene>
    <name evidence="6" type="ORF">SAMN04488692_11416</name>
</gene>
<dbReference type="Pfam" id="PF13188">
    <property type="entry name" value="PAS_8"/>
    <property type="match status" value="1"/>
</dbReference>
<sequence>METNSIKLLSDDYEISKEFLSFIDTMDENAAILDEKGKIIYINKAWIEFARANDMAWDNYGLGEDYLKIARNAEGEGAETARKAAEGIEAVLAGEMDNFFLEYPCHLAEEIRWFKLKVQTFAENKAAVMHEDIAERKKTEKELKNNKEKLNNILNNTDDVIWSLSWPDLSVEFINSAAEDIYGYSPEEFREDPELWKKATHPEDRHLDEKVLKEVQEKGRAVKENRVITKDGNIKWVQDKAKMIYNENDKPVRVEGISRDITERKKSERELSKEKERFESLFENNTSATAMLDDEGKIVDINEEFKNCFGYQLSEIKGEHLDDVLEWGKEGYADREATNEFLRGNKKRGEGTRYDKEGNPGEYLFHGVPIVTENEIEGAYTIYDDITELKRNREELQKTKNYLEAILASIQDGISVLDPDLTIRYANDTMKRLYSENAPLEGKKCHQVYRNKNEPCEECPTLRALESGEVEKEIVPGLEDSESQHLELFSYPMIEEDTGEVTGIVEFVRDITERKKREEDLKLTQFSVDKAPVGVFWVTPEGEFEYANDRACEILSYSKDELVGMKVADIDPNFQTENHDKEWQRINEKKHDKLETQLIRKAGKKFPAEVISRYLQYKDKKYELAFVQDITARKKRKEQLKYMSFHDDLTDLYNRTFMEKEMERLDTERQHPISLIYCDVNGLKIVNDTYGHDVGDKYLIKVSEILRNITRSEDLVARWAGDEFVILLPQTDREMAEEIIERIESASEEAEFKDIPITLGIGLAANKKEEISFETVFNRADERMYKDKLTKSRSAENKLVQNMLATLEAKSAETREHSMRMTELAHELGNEADLNSEQVNDLTLVATLHDIGKVTISEDILTRNGDLTEEEWQIIKEHPEMGYKIASATEEFSPIAPAILYHHEHWNGSGYPVGLEGDEIPLLSRIISIVDAYDVMTAGRPYKEAMSNDEALEEINKCAGTQFDPELAEMFVEIIQTSPSQAKL</sequence>
<dbReference type="SMART" id="SM00086">
    <property type="entry name" value="PAC"/>
    <property type="match status" value="3"/>
</dbReference>
<organism evidence="6 7">
    <name type="scientific">Halarsenatibacter silvermanii</name>
    <dbReference type="NCBI Taxonomy" id="321763"/>
    <lineage>
        <taxon>Bacteria</taxon>
        <taxon>Bacillati</taxon>
        <taxon>Bacillota</taxon>
        <taxon>Clostridia</taxon>
        <taxon>Halanaerobiales</taxon>
        <taxon>Halarsenatibacteraceae</taxon>
        <taxon>Halarsenatibacter</taxon>
    </lineage>
</organism>
<dbReference type="Pfam" id="PF00990">
    <property type="entry name" value="GGDEF"/>
    <property type="match status" value="1"/>
</dbReference>
<dbReference type="InterPro" id="IPR029787">
    <property type="entry name" value="Nucleotide_cyclase"/>
</dbReference>
<feature type="domain" description="PAS" evidence="2">
    <location>
        <begin position="146"/>
        <end position="219"/>
    </location>
</feature>
<dbReference type="InterPro" id="IPR035965">
    <property type="entry name" value="PAS-like_dom_sf"/>
</dbReference>
<evidence type="ECO:0000259" key="2">
    <source>
        <dbReference type="PROSITE" id="PS50112"/>
    </source>
</evidence>
<evidence type="ECO:0000313" key="6">
    <source>
        <dbReference type="EMBL" id="SDM01651.1"/>
    </source>
</evidence>
<reference evidence="6 7" key="1">
    <citation type="submission" date="2016-10" db="EMBL/GenBank/DDBJ databases">
        <authorList>
            <person name="de Groot N.N."/>
        </authorList>
    </citation>
    <scope>NUCLEOTIDE SEQUENCE [LARGE SCALE GENOMIC DNA]</scope>
    <source>
        <strain evidence="6 7">SLAS-1</strain>
    </source>
</reference>
<feature type="domain" description="PAS" evidence="2">
    <location>
        <begin position="528"/>
        <end position="564"/>
    </location>
</feature>
<dbReference type="PROSITE" id="PS50113">
    <property type="entry name" value="PAC"/>
    <property type="match status" value="2"/>
</dbReference>
<keyword evidence="1" id="KW-0175">Coiled coil</keyword>
<dbReference type="SUPFAM" id="SSF109604">
    <property type="entry name" value="HD-domain/PDEase-like"/>
    <property type="match status" value="1"/>
</dbReference>
<evidence type="ECO:0000256" key="1">
    <source>
        <dbReference type="SAM" id="Coils"/>
    </source>
</evidence>
<feature type="domain" description="PAC" evidence="3">
    <location>
        <begin position="221"/>
        <end position="273"/>
    </location>
</feature>
<dbReference type="InterPro" id="IPR000160">
    <property type="entry name" value="GGDEF_dom"/>
</dbReference>
<dbReference type="EMBL" id="FNGO01000014">
    <property type="protein sequence ID" value="SDM01651.1"/>
    <property type="molecule type" value="Genomic_DNA"/>
</dbReference>
<dbReference type="SUPFAM" id="SSF55785">
    <property type="entry name" value="PYP-like sensor domain (PAS domain)"/>
    <property type="match status" value="4"/>
</dbReference>
<dbReference type="CDD" id="cd01949">
    <property type="entry name" value="GGDEF"/>
    <property type="match status" value="1"/>
</dbReference>
<dbReference type="SUPFAM" id="SSF55073">
    <property type="entry name" value="Nucleotide cyclase"/>
    <property type="match status" value="1"/>
</dbReference>